<dbReference type="AlphaFoldDB" id="A0AAV6U0D6"/>
<keyword evidence="8" id="KW-0805">Transcription regulation</keyword>
<evidence type="ECO:0000256" key="12">
    <source>
        <dbReference type="SAM" id="MobiDB-lite"/>
    </source>
</evidence>
<evidence type="ECO:0000256" key="4">
    <source>
        <dbReference type="ARBA" id="ARBA00014464"/>
    </source>
</evidence>
<evidence type="ECO:0000256" key="8">
    <source>
        <dbReference type="ARBA" id="ARBA00023015"/>
    </source>
</evidence>
<keyword evidence="15" id="KW-1185">Reference proteome</keyword>
<dbReference type="InterPro" id="IPR012677">
    <property type="entry name" value="Nucleotide-bd_a/b_plait_sf"/>
</dbReference>
<accession>A0AAV6U0D6</accession>
<organism evidence="14 15">
    <name type="scientific">Oedothorax gibbosus</name>
    <dbReference type="NCBI Taxonomy" id="931172"/>
    <lineage>
        <taxon>Eukaryota</taxon>
        <taxon>Metazoa</taxon>
        <taxon>Ecdysozoa</taxon>
        <taxon>Arthropoda</taxon>
        <taxon>Chelicerata</taxon>
        <taxon>Arachnida</taxon>
        <taxon>Araneae</taxon>
        <taxon>Araneomorphae</taxon>
        <taxon>Entelegynae</taxon>
        <taxon>Araneoidea</taxon>
        <taxon>Linyphiidae</taxon>
        <taxon>Erigoninae</taxon>
        <taxon>Oedothorax</taxon>
    </lineage>
</organism>
<comment type="similarity">
    <text evidence="3">Belongs to the RRM NELF-E family.</text>
</comment>
<dbReference type="InterPro" id="IPR033102">
    <property type="entry name" value="NELFE"/>
</dbReference>
<comment type="subcellular location">
    <subcellularLocation>
        <location evidence="2">Chromosome</location>
    </subcellularLocation>
    <subcellularLocation>
        <location evidence="1">Nucleus</location>
    </subcellularLocation>
</comment>
<protein>
    <recommendedName>
        <fullName evidence="4">Negative elongation factor E</fullName>
    </recommendedName>
</protein>
<evidence type="ECO:0000313" key="14">
    <source>
        <dbReference type="EMBL" id="KAG8177394.1"/>
    </source>
</evidence>
<dbReference type="Proteomes" id="UP000827092">
    <property type="component" value="Unassembled WGS sequence"/>
</dbReference>
<dbReference type="InterPro" id="IPR035979">
    <property type="entry name" value="RBD_domain_sf"/>
</dbReference>
<evidence type="ECO:0000256" key="5">
    <source>
        <dbReference type="ARBA" id="ARBA00022454"/>
    </source>
</evidence>
<dbReference type="PROSITE" id="PS50102">
    <property type="entry name" value="RRM"/>
    <property type="match status" value="1"/>
</dbReference>
<dbReference type="SUPFAM" id="SSF54928">
    <property type="entry name" value="RNA-binding domain, RBD"/>
    <property type="match status" value="1"/>
</dbReference>
<feature type="compositionally biased region" description="Basic and acidic residues" evidence="12">
    <location>
        <begin position="159"/>
        <end position="185"/>
    </location>
</feature>
<feature type="region of interest" description="Disordered" evidence="12">
    <location>
        <begin position="102"/>
        <end position="186"/>
    </location>
</feature>
<feature type="domain" description="RRM" evidence="13">
    <location>
        <begin position="188"/>
        <end position="258"/>
    </location>
</feature>
<evidence type="ECO:0000256" key="7">
    <source>
        <dbReference type="ARBA" id="ARBA00022884"/>
    </source>
</evidence>
<proteinExistence type="inferred from homology"/>
<dbReference type="PANTHER" id="PTHR17250:SF0">
    <property type="entry name" value="NEGATIVE ELONGATION FACTOR E"/>
    <property type="match status" value="1"/>
</dbReference>
<dbReference type="PANTHER" id="PTHR17250">
    <property type="entry name" value="NEGATIVE ELONGATION FACTOR E"/>
    <property type="match status" value="1"/>
</dbReference>
<dbReference type="EMBL" id="JAFNEN010000782">
    <property type="protein sequence ID" value="KAG8177394.1"/>
    <property type="molecule type" value="Genomic_DNA"/>
</dbReference>
<dbReference type="Gene3D" id="3.30.70.330">
    <property type="match status" value="1"/>
</dbReference>
<sequence>MVNLHFPSQLTEEEETLKKKYEKLRRKKKALQNLNAPKPDPVQPKAIAKPGPLEPKKDAKEVAKILLKTGAISAIKVENKERQGFKRPKALLRRTACERTTGSVAGYQPFTATSQTNEDDSQPSTSADSSTGSPTGRRNTYESPRPQVKKLYESFVSSRKLDGDSKDSDRPIDHIRRDDRPERPRVGNTVYVRGMGVRQNLLQRTFETVGKIVNISMEMEKNCGFVTFEKVEDADRAIREFNGSNPDGVRLSVSLARRQHLMPPMAEDSSSLAWGSLAVNSSQKTAHEDTRDLVVYDDVV</sequence>
<dbReference type="GO" id="GO:0034244">
    <property type="term" value="P:negative regulation of transcription elongation by RNA polymerase II"/>
    <property type="evidence" value="ECO:0007669"/>
    <property type="project" value="TreeGrafter"/>
</dbReference>
<dbReference type="SMART" id="SM00360">
    <property type="entry name" value="RRM"/>
    <property type="match status" value="1"/>
</dbReference>
<dbReference type="GO" id="GO:0003723">
    <property type="term" value="F:RNA binding"/>
    <property type="evidence" value="ECO:0007669"/>
    <property type="project" value="UniProtKB-UniRule"/>
</dbReference>
<evidence type="ECO:0000256" key="9">
    <source>
        <dbReference type="ARBA" id="ARBA00023163"/>
    </source>
</evidence>
<keyword evidence="5" id="KW-0158">Chromosome</keyword>
<evidence type="ECO:0000313" key="15">
    <source>
        <dbReference type="Proteomes" id="UP000827092"/>
    </source>
</evidence>
<keyword evidence="10" id="KW-0539">Nucleus</keyword>
<keyword evidence="6" id="KW-0678">Repressor</keyword>
<evidence type="ECO:0000256" key="6">
    <source>
        <dbReference type="ARBA" id="ARBA00022491"/>
    </source>
</evidence>
<dbReference type="InterPro" id="IPR000504">
    <property type="entry name" value="RRM_dom"/>
</dbReference>
<dbReference type="GO" id="GO:0032021">
    <property type="term" value="C:NELF complex"/>
    <property type="evidence" value="ECO:0007669"/>
    <property type="project" value="InterPro"/>
</dbReference>
<evidence type="ECO:0000256" key="10">
    <source>
        <dbReference type="ARBA" id="ARBA00023242"/>
    </source>
</evidence>
<evidence type="ECO:0000256" key="1">
    <source>
        <dbReference type="ARBA" id="ARBA00004123"/>
    </source>
</evidence>
<evidence type="ECO:0000256" key="2">
    <source>
        <dbReference type="ARBA" id="ARBA00004286"/>
    </source>
</evidence>
<comment type="caution">
    <text evidence="14">The sequence shown here is derived from an EMBL/GenBank/DDBJ whole genome shotgun (WGS) entry which is preliminary data.</text>
</comment>
<evidence type="ECO:0000256" key="11">
    <source>
        <dbReference type="PROSITE-ProRule" id="PRU00176"/>
    </source>
</evidence>
<evidence type="ECO:0000259" key="13">
    <source>
        <dbReference type="PROSITE" id="PS50102"/>
    </source>
</evidence>
<reference evidence="14 15" key="1">
    <citation type="journal article" date="2022" name="Nat. Ecol. Evol.">
        <title>A masculinizing supergene underlies an exaggerated male reproductive morph in a spider.</title>
        <authorList>
            <person name="Hendrickx F."/>
            <person name="De Corte Z."/>
            <person name="Sonet G."/>
            <person name="Van Belleghem S.M."/>
            <person name="Kostlbacher S."/>
            <person name="Vangestel C."/>
        </authorList>
    </citation>
    <scope>NUCLEOTIDE SEQUENCE [LARGE SCALE GENOMIC DNA]</scope>
    <source>
        <strain evidence="14">W744_W776</strain>
    </source>
</reference>
<gene>
    <name evidence="14" type="ORF">JTE90_016737</name>
</gene>
<evidence type="ECO:0000256" key="3">
    <source>
        <dbReference type="ARBA" id="ARBA00006120"/>
    </source>
</evidence>
<feature type="compositionally biased region" description="Polar residues" evidence="12">
    <location>
        <begin position="110"/>
        <end position="142"/>
    </location>
</feature>
<keyword evidence="9" id="KW-0804">Transcription</keyword>
<dbReference type="Pfam" id="PF00076">
    <property type="entry name" value="RRM_1"/>
    <property type="match status" value="1"/>
</dbReference>
<keyword evidence="7 11" id="KW-0694">RNA-binding</keyword>
<name>A0AAV6U0D6_9ARAC</name>
<feature type="region of interest" description="Disordered" evidence="12">
    <location>
        <begin position="28"/>
        <end position="57"/>
    </location>
</feature>
<dbReference type="GO" id="GO:0005694">
    <property type="term" value="C:chromosome"/>
    <property type="evidence" value="ECO:0007669"/>
    <property type="project" value="UniProtKB-SubCell"/>
</dbReference>